<name>U7D8I0_9BACT</name>
<evidence type="ECO:0000313" key="12">
    <source>
        <dbReference type="Proteomes" id="UP000017148"/>
    </source>
</evidence>
<keyword evidence="3 10" id="KW-0444">Lipid biosynthesis</keyword>
<comment type="caution">
    <text evidence="11">The sequence shown here is derived from an EMBL/GenBank/DDBJ whole genome shotgun (WGS) entry which is preliminary data.</text>
</comment>
<dbReference type="STRING" id="1313304.CALK_0721"/>
<evidence type="ECO:0000256" key="1">
    <source>
        <dbReference type="ARBA" id="ARBA00001232"/>
    </source>
</evidence>
<comment type="pathway">
    <text evidence="10">Lipid metabolism; phospholipid metabolism.</text>
</comment>
<dbReference type="EMBL" id="ASJR01000005">
    <property type="protein sequence ID" value="ERP38704.1"/>
    <property type="molecule type" value="Genomic_DNA"/>
</dbReference>
<dbReference type="EC" id="2.3.1.274" evidence="8 10"/>
<evidence type="ECO:0000256" key="5">
    <source>
        <dbReference type="ARBA" id="ARBA00023098"/>
    </source>
</evidence>
<sequence>MSDFSIAVDMHGGDYGFSAMGEAVYASLPYLPETLSVVLCGEESSLAPFIQRNRLEPLVDSGRIRLVYAHNVPVGASASAFYKKHSDSSLVRSVALQKEGAVTLSLSAGDTGALYGAALFLLGRQSGIERPALAATVPSARGSVVLLLDVGANLTCRSQHLIDFAHLGSTFMERVITAPPVVSLLNVGMESHKGTREVRQAHEALSKSSRLVYDGYIEGNRVLTGDADVIVCNGFVGNAVLKLSEGIFRFVRREFQDGLNDRGRKKLHCFDAELYGAVPLLGVRGHVYKAHGSSSVTALTNALVTAAKTLYL</sequence>
<dbReference type="SUPFAM" id="SSF53659">
    <property type="entry name" value="Isocitrate/Isopropylmalate dehydrogenase-like"/>
    <property type="match status" value="1"/>
</dbReference>
<dbReference type="RefSeq" id="WP_022636239.1">
    <property type="nucleotide sequence ID" value="NZ_ASJR01000005.1"/>
</dbReference>
<dbReference type="GO" id="GO:0005737">
    <property type="term" value="C:cytoplasm"/>
    <property type="evidence" value="ECO:0007669"/>
    <property type="project" value="UniProtKB-SubCell"/>
</dbReference>
<evidence type="ECO:0000256" key="6">
    <source>
        <dbReference type="ARBA" id="ARBA00023209"/>
    </source>
</evidence>
<comment type="subcellular location">
    <subcellularLocation>
        <location evidence="10">Cytoplasm</location>
    </subcellularLocation>
    <text evidence="10">Associated with the membrane possibly through PlsY.</text>
</comment>
<protein>
    <recommendedName>
        <fullName evidence="8 10">Phosphate acyltransferase</fullName>
        <ecNumber evidence="8 10">2.3.1.274</ecNumber>
    </recommendedName>
    <alternativeName>
        <fullName evidence="10">Acyl-ACP phosphotransacylase</fullName>
    </alternativeName>
    <alternativeName>
        <fullName evidence="10">Acyl-[acyl-carrier-protein]--phosphate acyltransferase</fullName>
    </alternativeName>
    <alternativeName>
        <fullName evidence="10">Phosphate-acyl-ACP acyltransferase</fullName>
    </alternativeName>
</protein>
<evidence type="ECO:0000256" key="7">
    <source>
        <dbReference type="ARBA" id="ARBA00023264"/>
    </source>
</evidence>
<dbReference type="GO" id="GO:0043811">
    <property type="term" value="F:phosphate:acyl-[acyl carrier protein] acyltransferase activity"/>
    <property type="evidence" value="ECO:0007669"/>
    <property type="project" value="UniProtKB-UniRule"/>
</dbReference>
<keyword evidence="12" id="KW-1185">Reference proteome</keyword>
<keyword evidence="2 10" id="KW-0963">Cytoplasm</keyword>
<evidence type="ECO:0000256" key="2">
    <source>
        <dbReference type="ARBA" id="ARBA00022490"/>
    </source>
</evidence>
<evidence type="ECO:0000256" key="8">
    <source>
        <dbReference type="ARBA" id="ARBA00024069"/>
    </source>
</evidence>
<dbReference type="InterPro" id="IPR012281">
    <property type="entry name" value="Phospholipid_synth_PlsX-like"/>
</dbReference>
<comment type="function">
    <text evidence="10">Catalyzes the reversible formation of acyl-phosphate (acyl-PO(4)) from acyl-[acyl-carrier-protein] (acyl-ACP). This enzyme utilizes acyl-ACP as fatty acyl donor, but not acyl-CoA.</text>
</comment>
<dbReference type="Gene3D" id="3.40.718.10">
    <property type="entry name" value="Isopropylmalate Dehydrogenase"/>
    <property type="match status" value="1"/>
</dbReference>
<dbReference type="AlphaFoldDB" id="U7D8I0"/>
<comment type="subunit">
    <text evidence="9 10">Homodimer. Probably interacts with PlsY.</text>
</comment>
<dbReference type="PIRSF" id="PIRSF002465">
    <property type="entry name" value="Phsphlp_syn_PlsX"/>
    <property type="match status" value="1"/>
</dbReference>
<dbReference type="InterPro" id="IPR003664">
    <property type="entry name" value="FA_synthesis"/>
</dbReference>
<proteinExistence type="inferred from homology"/>
<dbReference type="OrthoDB" id="9806408at2"/>
<dbReference type="GO" id="GO:0008654">
    <property type="term" value="P:phospholipid biosynthetic process"/>
    <property type="evidence" value="ECO:0007669"/>
    <property type="project" value="UniProtKB-KW"/>
</dbReference>
<dbReference type="HAMAP" id="MF_00019">
    <property type="entry name" value="PlsX"/>
    <property type="match status" value="1"/>
</dbReference>
<evidence type="ECO:0000256" key="10">
    <source>
        <dbReference type="HAMAP-Rule" id="MF_00019"/>
    </source>
</evidence>
<comment type="similarity">
    <text evidence="10">Belongs to the PlsX family.</text>
</comment>
<dbReference type="eggNOG" id="COG0416">
    <property type="taxonomic scope" value="Bacteria"/>
</dbReference>
<evidence type="ECO:0000313" key="11">
    <source>
        <dbReference type="EMBL" id="ERP38704.1"/>
    </source>
</evidence>
<accession>U7D8I0</accession>
<comment type="catalytic activity">
    <reaction evidence="1 10">
        <text>a fatty acyl-[ACP] + phosphate = an acyl phosphate + holo-[ACP]</text>
        <dbReference type="Rhea" id="RHEA:42292"/>
        <dbReference type="Rhea" id="RHEA-COMP:9685"/>
        <dbReference type="Rhea" id="RHEA-COMP:14125"/>
        <dbReference type="ChEBI" id="CHEBI:43474"/>
        <dbReference type="ChEBI" id="CHEBI:59918"/>
        <dbReference type="ChEBI" id="CHEBI:64479"/>
        <dbReference type="ChEBI" id="CHEBI:138651"/>
        <dbReference type="EC" id="2.3.1.274"/>
    </reaction>
</comment>
<dbReference type="PANTHER" id="PTHR30100:SF1">
    <property type="entry name" value="PHOSPHATE ACYLTRANSFERASE"/>
    <property type="match status" value="1"/>
</dbReference>
<evidence type="ECO:0000256" key="3">
    <source>
        <dbReference type="ARBA" id="ARBA00022516"/>
    </source>
</evidence>
<evidence type="ECO:0000256" key="4">
    <source>
        <dbReference type="ARBA" id="ARBA00022679"/>
    </source>
</evidence>
<dbReference type="Proteomes" id="UP000017148">
    <property type="component" value="Unassembled WGS sequence"/>
</dbReference>
<keyword evidence="4 10" id="KW-0808">Transferase</keyword>
<dbReference type="UniPathway" id="UPA00085"/>
<keyword evidence="5 10" id="KW-0443">Lipid metabolism</keyword>
<keyword evidence="6 10" id="KW-0594">Phospholipid biosynthesis</keyword>
<organism evidence="11 12">
    <name type="scientific">Chitinivibrio alkaliphilus ACht1</name>
    <dbReference type="NCBI Taxonomy" id="1313304"/>
    <lineage>
        <taxon>Bacteria</taxon>
        <taxon>Pseudomonadati</taxon>
        <taxon>Fibrobacterota</taxon>
        <taxon>Chitinivibrionia</taxon>
        <taxon>Chitinivibrionales</taxon>
        <taxon>Chitinivibrionaceae</taxon>
        <taxon>Chitinivibrio</taxon>
    </lineage>
</organism>
<reference evidence="11 12" key="1">
    <citation type="journal article" date="2013" name="Environ. Microbiol.">
        <title>Genome analysis of Chitinivibrio alkaliphilus gen. nov., sp. nov., a novel extremely haloalkaliphilic anaerobic chitinolytic bacterium from the candidate phylum Termite Group 3.</title>
        <authorList>
            <person name="Sorokin D.Y."/>
            <person name="Gumerov V.M."/>
            <person name="Rakitin A.L."/>
            <person name="Beletsky A.V."/>
            <person name="Damste J.S."/>
            <person name="Muyzer G."/>
            <person name="Mardanov A.V."/>
            <person name="Ravin N.V."/>
        </authorList>
    </citation>
    <scope>NUCLEOTIDE SEQUENCE [LARGE SCALE GENOMIC DNA]</scope>
    <source>
        <strain evidence="11 12">ACht1</strain>
    </source>
</reference>
<keyword evidence="7 10" id="KW-1208">Phospholipid metabolism</keyword>
<dbReference type="Pfam" id="PF02504">
    <property type="entry name" value="FA_synthesis"/>
    <property type="match status" value="1"/>
</dbReference>
<gene>
    <name evidence="10" type="primary">plsX</name>
    <name evidence="11" type="ORF">CALK_0721</name>
</gene>
<dbReference type="GO" id="GO:0006633">
    <property type="term" value="P:fatty acid biosynthetic process"/>
    <property type="evidence" value="ECO:0007669"/>
    <property type="project" value="UniProtKB-UniRule"/>
</dbReference>
<evidence type="ECO:0000256" key="9">
    <source>
        <dbReference type="ARBA" id="ARBA00046608"/>
    </source>
</evidence>
<dbReference type="PANTHER" id="PTHR30100">
    <property type="entry name" value="FATTY ACID/PHOSPHOLIPID SYNTHESIS PROTEIN PLSX"/>
    <property type="match status" value="1"/>
</dbReference>